<dbReference type="InterPro" id="IPR025512">
    <property type="entry name" value="DUF4399"/>
</dbReference>
<organism evidence="2 3">
    <name type="scientific">SAR86 cluster bacterium</name>
    <dbReference type="NCBI Taxonomy" id="2030880"/>
    <lineage>
        <taxon>Bacteria</taxon>
        <taxon>Pseudomonadati</taxon>
        <taxon>Pseudomonadota</taxon>
        <taxon>Gammaproteobacteria</taxon>
        <taxon>SAR86 cluster</taxon>
    </lineage>
</organism>
<proteinExistence type="predicted"/>
<feature type="domain" description="DUF4399" evidence="1">
    <location>
        <begin position="58"/>
        <end position="145"/>
    </location>
</feature>
<dbReference type="Pfam" id="PF14347">
    <property type="entry name" value="DUF4399"/>
    <property type="match status" value="1"/>
</dbReference>
<dbReference type="EMBL" id="JADHSG010000007">
    <property type="protein sequence ID" value="MBL6903569.1"/>
    <property type="molecule type" value="Genomic_DNA"/>
</dbReference>
<name>A0A937M2R0_9GAMM</name>
<reference evidence="2" key="1">
    <citation type="submission" date="2020-10" db="EMBL/GenBank/DDBJ databases">
        <title>Microbiome of the Black Sea water column analyzed by genome centric metagenomics.</title>
        <authorList>
            <person name="Cabello-Yeves P.J."/>
            <person name="Callieri C."/>
            <person name="Picazo A."/>
            <person name="Mehrshad M."/>
            <person name="Haro-Moreno J.M."/>
            <person name="Roda-Garcia J."/>
            <person name="Dzembekova N."/>
            <person name="Slabakova V."/>
            <person name="Slabakova N."/>
            <person name="Moncheva S."/>
            <person name="Rodriguez-Valera F."/>
        </authorList>
    </citation>
    <scope>NUCLEOTIDE SEQUENCE</scope>
    <source>
        <strain evidence="2">BS30m-G43</strain>
    </source>
</reference>
<accession>A0A937M2R0</accession>
<gene>
    <name evidence="2" type="ORF">ISR29_05140</name>
</gene>
<dbReference type="AlphaFoldDB" id="A0A937M2R0"/>
<dbReference type="Proteomes" id="UP000705230">
    <property type="component" value="Unassembled WGS sequence"/>
</dbReference>
<evidence type="ECO:0000259" key="1">
    <source>
        <dbReference type="Pfam" id="PF14347"/>
    </source>
</evidence>
<protein>
    <submittedName>
        <fullName evidence="2">DUF4399 domain-containing protein</fullName>
    </submittedName>
</protein>
<evidence type="ECO:0000313" key="3">
    <source>
        <dbReference type="Proteomes" id="UP000705230"/>
    </source>
</evidence>
<evidence type="ECO:0000313" key="2">
    <source>
        <dbReference type="EMBL" id="MBL6903569.1"/>
    </source>
</evidence>
<sequence length="148" mass="16697">MKIKLYPNIAFKHFTYFFALLISFYAFPLIAEDCRTGNPEVYFIAPEEGAVLTSPVKVIFGLKNFNISPAGIDKCDAGHHHLIIDADIPNFELPIPSSKNYIHFGGGQTETEIELSPGKHSLRLLMGNFAHMPQFYSEKIEIEVKPIR</sequence>
<comment type="caution">
    <text evidence="2">The sequence shown here is derived from an EMBL/GenBank/DDBJ whole genome shotgun (WGS) entry which is preliminary data.</text>
</comment>